<dbReference type="Proteomes" id="UP000627253">
    <property type="component" value="Unassembled WGS sequence"/>
</dbReference>
<accession>A0A852JDB7</accession>
<dbReference type="GO" id="GO:0005829">
    <property type="term" value="C:cytosol"/>
    <property type="evidence" value="ECO:0007669"/>
    <property type="project" value="TreeGrafter"/>
</dbReference>
<dbReference type="AlphaFoldDB" id="A0A852JDB7"/>
<comment type="caution">
    <text evidence="1">The sequence shown here is derived from an EMBL/GenBank/DDBJ whole genome shotgun (WGS) entry which is preliminary data.</text>
</comment>
<dbReference type="PANTHER" id="PTHR46947:SF1">
    <property type="entry name" value="WD REPEAT-CONTAINING PROTEIN 73"/>
    <property type="match status" value="1"/>
</dbReference>
<evidence type="ECO:0000313" key="1">
    <source>
        <dbReference type="EMBL" id="NXX49870.1"/>
    </source>
</evidence>
<dbReference type="PANTHER" id="PTHR46947">
    <property type="entry name" value="WD REPEAT-CONTAINING PROTEIN 73"/>
    <property type="match status" value="1"/>
</dbReference>
<evidence type="ECO:0000313" key="2">
    <source>
        <dbReference type="Proteomes" id="UP000627253"/>
    </source>
</evidence>
<reference evidence="1" key="1">
    <citation type="submission" date="2020-02" db="EMBL/GenBank/DDBJ databases">
        <title>Bird 10,000 Genomes (B10K) Project - Family phase.</title>
        <authorList>
            <person name="Zhang G."/>
        </authorList>
    </citation>
    <scope>NUCLEOTIDE SEQUENCE</scope>
    <source>
        <strain evidence="1">B10K-DU-002-37</strain>
        <tissue evidence="1">Muscle</tissue>
    </source>
</reference>
<dbReference type="EMBL" id="WAAF01018288">
    <property type="protein sequence ID" value="NXX49870.1"/>
    <property type="molecule type" value="Genomic_DNA"/>
</dbReference>
<dbReference type="InterPro" id="IPR042795">
    <property type="entry name" value="Wdr73"/>
</dbReference>
<dbReference type="GO" id="GO:0000922">
    <property type="term" value="C:spindle pole"/>
    <property type="evidence" value="ECO:0007669"/>
    <property type="project" value="TreeGrafter"/>
</dbReference>
<organism evidence="1 2">
    <name type="scientific">Tricholaema leucomelas</name>
    <name type="common">pied barbet</name>
    <dbReference type="NCBI Taxonomy" id="240729"/>
    <lineage>
        <taxon>Eukaryota</taxon>
        <taxon>Metazoa</taxon>
        <taxon>Chordata</taxon>
        <taxon>Craniata</taxon>
        <taxon>Vertebrata</taxon>
        <taxon>Euteleostomi</taxon>
        <taxon>Archelosauria</taxon>
        <taxon>Archosauria</taxon>
        <taxon>Dinosauria</taxon>
        <taxon>Saurischia</taxon>
        <taxon>Theropoda</taxon>
        <taxon>Coelurosauria</taxon>
        <taxon>Aves</taxon>
        <taxon>Neognathae</taxon>
        <taxon>Neoaves</taxon>
        <taxon>Telluraves</taxon>
        <taxon>Coraciimorphae</taxon>
        <taxon>Piciformes</taxon>
        <taxon>Lybiidae</taxon>
        <taxon>Tricholaema lacrymosa</taxon>
    </lineage>
</organism>
<protein>
    <submittedName>
        <fullName evidence="1">WDR73 protein</fullName>
    </submittedName>
</protein>
<gene>
    <name evidence="1" type="primary">Wdr73</name>
    <name evidence="1" type="ORF">TRILEU_R02129</name>
</gene>
<feature type="non-terminal residue" evidence="1">
    <location>
        <position position="1"/>
    </location>
</feature>
<feature type="non-terminal residue" evidence="1">
    <location>
        <position position="156"/>
    </location>
</feature>
<dbReference type="OrthoDB" id="9822052at2759"/>
<keyword evidence="2" id="KW-1185">Reference proteome</keyword>
<name>A0A852JDB7_9PICI</name>
<proteinExistence type="predicted"/>
<sequence length="156" mass="16456">QSLPWDRDFQLHSGAFSPRPVHSLKPIPGTSLLVTSGPPDATLQLWQLAPQGSADLIRAVGTIAAADGTGQAWARICTSASRGAQVLHGTRLSCVQLTEVESSKVLYRAGCASCALLSALTFLDPCSLLLCGTEGQLCLADVRQPPCPLRPLALPW</sequence>
<dbReference type="GO" id="GO:0031122">
    <property type="term" value="P:cytoplasmic microtubule organization"/>
    <property type="evidence" value="ECO:0007669"/>
    <property type="project" value="TreeGrafter"/>
</dbReference>